<dbReference type="InterPro" id="IPR025664">
    <property type="entry name" value="Spore_III_AC/AD"/>
</dbReference>
<accession>A0A1M6C2L2</accession>
<gene>
    <name evidence="2" type="ORF">SAMN02745975_00139</name>
</gene>
<feature type="transmembrane region" description="Helical" evidence="1">
    <location>
        <begin position="31"/>
        <end position="53"/>
    </location>
</feature>
<evidence type="ECO:0000256" key="1">
    <source>
        <dbReference type="SAM" id="Phobius"/>
    </source>
</evidence>
<keyword evidence="3" id="KW-1185">Reference proteome</keyword>
<keyword evidence="1" id="KW-1133">Transmembrane helix</keyword>
<reference evidence="3" key="1">
    <citation type="submission" date="2016-11" db="EMBL/GenBank/DDBJ databases">
        <authorList>
            <person name="Varghese N."/>
            <person name="Submissions S."/>
        </authorList>
    </citation>
    <scope>NUCLEOTIDE SEQUENCE [LARGE SCALE GENOMIC DNA]</scope>
    <source>
        <strain evidence="3">DSM 17957</strain>
    </source>
</reference>
<dbReference type="InterPro" id="IPR014211">
    <property type="entry name" value="Spore_III_AD"/>
</dbReference>
<evidence type="ECO:0000313" key="3">
    <source>
        <dbReference type="Proteomes" id="UP000184536"/>
    </source>
</evidence>
<dbReference type="OrthoDB" id="1682150at2"/>
<dbReference type="RefSeq" id="WP_110939454.1">
    <property type="nucleotide sequence ID" value="NZ_FQZV01000003.1"/>
</dbReference>
<protein>
    <submittedName>
        <fullName evidence="2">Stage III sporulation protein AD</fullName>
    </submittedName>
</protein>
<dbReference type="EMBL" id="FQZV01000003">
    <property type="protein sequence ID" value="SHI55257.1"/>
    <property type="molecule type" value="Genomic_DNA"/>
</dbReference>
<feature type="transmembrane region" description="Helical" evidence="1">
    <location>
        <begin position="65"/>
        <end position="82"/>
    </location>
</feature>
<dbReference type="Proteomes" id="UP000184536">
    <property type="component" value="Unassembled WGS sequence"/>
</dbReference>
<keyword evidence="1" id="KW-0472">Membrane</keyword>
<organism evidence="2 3">
    <name type="scientific">Geosporobacter subterraneus DSM 17957</name>
    <dbReference type="NCBI Taxonomy" id="1121919"/>
    <lineage>
        <taxon>Bacteria</taxon>
        <taxon>Bacillati</taxon>
        <taxon>Bacillota</taxon>
        <taxon>Clostridia</taxon>
        <taxon>Peptostreptococcales</taxon>
        <taxon>Thermotaleaceae</taxon>
        <taxon>Geosporobacter</taxon>
    </lineage>
</organism>
<feature type="transmembrane region" description="Helical" evidence="1">
    <location>
        <begin position="102"/>
        <end position="124"/>
    </location>
</feature>
<dbReference type="Pfam" id="PF06686">
    <property type="entry name" value="SpoIIIAC"/>
    <property type="match status" value="2"/>
</dbReference>
<dbReference type="STRING" id="1121919.SAMN02745975_00139"/>
<keyword evidence="1" id="KW-0812">Transmembrane</keyword>
<evidence type="ECO:0000313" key="2">
    <source>
        <dbReference type="EMBL" id="SHI55257.1"/>
    </source>
</evidence>
<dbReference type="NCBIfam" id="TIGR02849">
    <property type="entry name" value="spore_III_AD"/>
    <property type="match status" value="1"/>
</dbReference>
<dbReference type="AlphaFoldDB" id="A0A1M6C2L2"/>
<sequence>MEIFRIVGIGLVATILAIVLKHQKPEIAVQISIATGVIIFIFIATRLTVVLEVLNMVASKIDIDLVYITTIFKIVGIAYVSEFGAQVCRDAGEGAIASKIEFAGKILIMVLAIPILVALLNLIVRLMP</sequence>
<name>A0A1M6C2L2_9FIRM</name>
<proteinExistence type="predicted"/>